<evidence type="ECO:0000313" key="1">
    <source>
        <dbReference type="EMBL" id="GAA0740461.1"/>
    </source>
</evidence>
<dbReference type="EMBL" id="BAAAGF010000001">
    <property type="protein sequence ID" value="GAA0740461.1"/>
    <property type="molecule type" value="Genomic_DNA"/>
</dbReference>
<sequence length="136" mass="15938">MLVLNDIDIIKYLRPLDLLKEKEFQISDLFLGDFYLTPQEKQIIHILEKDEKIELFTTDLGFNNLIDLYSVCPPEAASLYYAKLKRLPLVTQSDITKEVCDKMGITVYKPCEALKFLNKSDEKIDYVERMLNRIEV</sequence>
<proteinExistence type="predicted"/>
<dbReference type="Proteomes" id="UP001500736">
    <property type="component" value="Unassembled WGS sequence"/>
</dbReference>
<protein>
    <recommendedName>
        <fullName evidence="3">DUF3368 domain-containing protein</fullName>
    </recommendedName>
</protein>
<reference evidence="2" key="1">
    <citation type="journal article" date="2019" name="Int. J. Syst. Evol. Microbiol.">
        <title>The Global Catalogue of Microorganisms (GCM) 10K type strain sequencing project: providing services to taxonomists for standard genome sequencing and annotation.</title>
        <authorList>
            <consortium name="The Broad Institute Genomics Platform"/>
            <consortium name="The Broad Institute Genome Sequencing Center for Infectious Disease"/>
            <person name="Wu L."/>
            <person name="Ma J."/>
        </authorList>
    </citation>
    <scope>NUCLEOTIDE SEQUENCE [LARGE SCALE GENOMIC DNA]</scope>
    <source>
        <strain evidence="2">JCM 15976</strain>
    </source>
</reference>
<evidence type="ECO:0008006" key="3">
    <source>
        <dbReference type="Google" id="ProtNLM"/>
    </source>
</evidence>
<evidence type="ECO:0000313" key="2">
    <source>
        <dbReference type="Proteomes" id="UP001500736"/>
    </source>
</evidence>
<keyword evidence="2" id="KW-1185">Reference proteome</keyword>
<name>A0ABP3USX4_9FLAO</name>
<organism evidence="1 2">
    <name type="scientific">Gaetbulibacter jejuensis</name>
    <dbReference type="NCBI Taxonomy" id="584607"/>
    <lineage>
        <taxon>Bacteria</taxon>
        <taxon>Pseudomonadati</taxon>
        <taxon>Bacteroidota</taxon>
        <taxon>Flavobacteriia</taxon>
        <taxon>Flavobacteriales</taxon>
        <taxon>Flavobacteriaceae</taxon>
        <taxon>Gaetbulibacter</taxon>
    </lineage>
</organism>
<gene>
    <name evidence="1" type="ORF">GCM10009431_10620</name>
</gene>
<accession>A0ABP3USX4</accession>
<comment type="caution">
    <text evidence="1">The sequence shown here is derived from an EMBL/GenBank/DDBJ whole genome shotgun (WGS) entry which is preliminary data.</text>
</comment>